<dbReference type="PROSITE" id="PS00717">
    <property type="entry name" value="SIGMA54_1"/>
    <property type="match status" value="1"/>
</dbReference>
<dbReference type="Pfam" id="PF04963">
    <property type="entry name" value="Sigma54_CBD"/>
    <property type="match status" value="1"/>
</dbReference>
<evidence type="ECO:0000259" key="12">
    <source>
        <dbReference type="Pfam" id="PF04963"/>
    </source>
</evidence>
<dbReference type="PROSITE" id="PS00718">
    <property type="entry name" value="SIGMA54_2"/>
    <property type="match status" value="1"/>
</dbReference>
<feature type="compositionally biased region" description="Low complexity" evidence="10">
    <location>
        <begin position="115"/>
        <end position="124"/>
    </location>
</feature>
<keyword evidence="14" id="KW-1185">Reference proteome</keyword>
<keyword evidence="4 9" id="KW-0548">Nucleotidyltransferase</keyword>
<sequence>MMPSLSLRVSQSLTLTPQLQQSIRLLQLSTQELTQEVEQMLDENPFLEREGDDAVDSERAEAPAQDTSEGTETAAVGDKATETTASTDTSSASDFEAGPSDLPLDFGAGKETGVDAEAASGDSASDWEEWGGDLPARSSAGSGDDDDEAPLSDRRSEHLSLQDVLHRQALSLRLCQEGQAALYFLIESLNDDGYLEETLAELAQSFGDASDPERYEALLHHLTVALRLLQSLEPLGVGARNLSECMQLQIKARQRLLDEEGSDTPEADALALETALLVCQESLDLLARRDVRKLMQLTGCNEAAVRSALVLIAKLEPRPGRPYADVDRNAIIPDVIVRPSNERGLPVPGFSVQLNAEVMPRLRVQDVYANALRSHKGSEGHGALQQRLQEARWFIKNIQQRFDTILRVSQAIVERQRNFFVHGELAMRPMVLREIADELGLHESTISRVTTAKYMATPQGTFELKYFFGSGLGTETGGSASSTAVKALIKQLLDEESAKKPLSDAKIADLLQAQGIECARRTVAKYREAMRIPPASLRKAL</sequence>
<keyword evidence="5 9" id="KW-0805">Transcription regulation</keyword>
<dbReference type="Gene3D" id="1.10.10.1330">
    <property type="entry name" value="RNA polymerase sigma-54 factor, core-binding domain"/>
    <property type="match status" value="1"/>
</dbReference>
<accession>A0A7G5END5</accession>
<evidence type="ECO:0000256" key="10">
    <source>
        <dbReference type="SAM" id="MobiDB-lite"/>
    </source>
</evidence>
<evidence type="ECO:0000256" key="7">
    <source>
        <dbReference type="ARBA" id="ARBA00023125"/>
    </source>
</evidence>
<dbReference type="GO" id="GO:0001216">
    <property type="term" value="F:DNA-binding transcription activator activity"/>
    <property type="evidence" value="ECO:0007669"/>
    <property type="project" value="InterPro"/>
</dbReference>
<dbReference type="Pfam" id="PF00309">
    <property type="entry name" value="Sigma54_AID"/>
    <property type="match status" value="1"/>
</dbReference>
<evidence type="ECO:0000256" key="2">
    <source>
        <dbReference type="ARBA" id="ARBA00022478"/>
    </source>
</evidence>
<dbReference type="PROSITE" id="PS50044">
    <property type="entry name" value="SIGMA54_3"/>
    <property type="match status" value="1"/>
</dbReference>
<keyword evidence="2 9" id="KW-0240">DNA-directed RNA polymerase</keyword>
<evidence type="ECO:0000256" key="5">
    <source>
        <dbReference type="ARBA" id="ARBA00023015"/>
    </source>
</evidence>
<name>A0A7G5END5_9BURK</name>
<evidence type="ECO:0000256" key="1">
    <source>
        <dbReference type="ARBA" id="ARBA00008798"/>
    </source>
</evidence>
<evidence type="ECO:0000256" key="3">
    <source>
        <dbReference type="ARBA" id="ARBA00022679"/>
    </source>
</evidence>
<dbReference type="GO" id="GO:0003677">
    <property type="term" value="F:DNA binding"/>
    <property type="evidence" value="ECO:0007669"/>
    <property type="project" value="UniProtKB-KW"/>
</dbReference>
<dbReference type="GO" id="GO:0006352">
    <property type="term" value="P:DNA-templated transcription initiation"/>
    <property type="evidence" value="ECO:0007669"/>
    <property type="project" value="InterPro"/>
</dbReference>
<comment type="similarity">
    <text evidence="1 9">Belongs to the sigma-54 factor family.</text>
</comment>
<evidence type="ECO:0000313" key="14">
    <source>
        <dbReference type="Proteomes" id="UP000515240"/>
    </source>
</evidence>
<dbReference type="InterPro" id="IPR000394">
    <property type="entry name" value="RNA_pol_sigma_54"/>
</dbReference>
<gene>
    <name evidence="13" type="primary">rpoN</name>
    <name evidence="13" type="ORF">HS961_23250</name>
</gene>
<keyword evidence="3 9" id="KW-0808">Transferase</keyword>
<keyword evidence="8 9" id="KW-0804">Transcription</keyword>
<comment type="function">
    <text evidence="9">Sigma factors are initiation factors that promote the attachment of RNA polymerase to specific initiation sites and are then released.</text>
</comment>
<dbReference type="RefSeq" id="WP_182325761.1">
    <property type="nucleotide sequence ID" value="NZ_CP058554.1"/>
</dbReference>
<dbReference type="Proteomes" id="UP000515240">
    <property type="component" value="Chromosome"/>
</dbReference>
<feature type="domain" description="RNA polymerase sigma factor 54 DNA-binding" evidence="11">
    <location>
        <begin position="384"/>
        <end position="539"/>
    </location>
</feature>
<dbReference type="PANTHER" id="PTHR32248:SF4">
    <property type="entry name" value="RNA POLYMERASE SIGMA-54 FACTOR"/>
    <property type="match status" value="1"/>
</dbReference>
<dbReference type="KEGG" id="cpis:HS961_23250"/>
<dbReference type="GO" id="GO:0000428">
    <property type="term" value="C:DNA-directed RNA polymerase complex"/>
    <property type="evidence" value="ECO:0007669"/>
    <property type="project" value="UniProtKB-KW"/>
</dbReference>
<dbReference type="AlphaFoldDB" id="A0A7G5END5"/>
<dbReference type="InterPro" id="IPR007634">
    <property type="entry name" value="RNA_pol_sigma_54_DNA-bd"/>
</dbReference>
<feature type="compositionally biased region" description="Low complexity" evidence="10">
    <location>
        <begin position="82"/>
        <end position="97"/>
    </location>
</feature>
<dbReference type="NCBIfam" id="TIGR02395">
    <property type="entry name" value="rpoN_sigma"/>
    <property type="match status" value="1"/>
</dbReference>
<dbReference type="NCBIfam" id="NF009118">
    <property type="entry name" value="PRK12469.1"/>
    <property type="match status" value="1"/>
</dbReference>
<dbReference type="GO" id="GO:0016779">
    <property type="term" value="F:nucleotidyltransferase activity"/>
    <property type="evidence" value="ECO:0007669"/>
    <property type="project" value="UniProtKB-KW"/>
</dbReference>
<protein>
    <recommendedName>
        <fullName evidence="9">RNA polymerase sigma-54 factor</fullName>
    </recommendedName>
</protein>
<evidence type="ECO:0000256" key="4">
    <source>
        <dbReference type="ARBA" id="ARBA00022695"/>
    </source>
</evidence>
<dbReference type="Gene3D" id="1.10.10.60">
    <property type="entry name" value="Homeodomain-like"/>
    <property type="match status" value="1"/>
</dbReference>
<evidence type="ECO:0000259" key="11">
    <source>
        <dbReference type="Pfam" id="PF04552"/>
    </source>
</evidence>
<reference evidence="13 14" key="1">
    <citation type="journal article" date="2020" name="G3 (Bethesda)">
        <title>CeMbio - The Caenorhabditis elegans Microbiome Resource.</title>
        <authorList>
            <person name="Dirksen P."/>
            <person name="Assie A."/>
            <person name="Zimmermann J."/>
            <person name="Zhang F."/>
            <person name="Tietje A.M."/>
            <person name="Marsh S.A."/>
            <person name="Felix M.A."/>
            <person name="Shapira M."/>
            <person name="Kaleta C."/>
            <person name="Schulenburg H."/>
            <person name="Samuel B."/>
        </authorList>
    </citation>
    <scope>NUCLEOTIDE SEQUENCE [LARGE SCALE GENOMIC DNA]</scope>
    <source>
        <strain evidence="13 14">BIGb0172</strain>
    </source>
</reference>
<dbReference type="InterPro" id="IPR038709">
    <property type="entry name" value="RpoN_core-bd_sf"/>
</dbReference>
<dbReference type="EMBL" id="CP058554">
    <property type="protein sequence ID" value="QMV75510.1"/>
    <property type="molecule type" value="Genomic_DNA"/>
</dbReference>
<evidence type="ECO:0000256" key="6">
    <source>
        <dbReference type="ARBA" id="ARBA00023082"/>
    </source>
</evidence>
<evidence type="ECO:0000256" key="8">
    <source>
        <dbReference type="ARBA" id="ARBA00023163"/>
    </source>
</evidence>
<evidence type="ECO:0000256" key="9">
    <source>
        <dbReference type="PIRNR" id="PIRNR000774"/>
    </source>
</evidence>
<dbReference type="InterPro" id="IPR007046">
    <property type="entry name" value="RNA_pol_sigma_54_core-bd"/>
</dbReference>
<organism evidence="13 14">
    <name type="scientific">Comamonas piscis</name>
    <dbReference type="NCBI Taxonomy" id="1562974"/>
    <lineage>
        <taxon>Bacteria</taxon>
        <taxon>Pseudomonadati</taxon>
        <taxon>Pseudomonadota</taxon>
        <taxon>Betaproteobacteria</taxon>
        <taxon>Burkholderiales</taxon>
        <taxon>Comamonadaceae</taxon>
        <taxon>Comamonas</taxon>
    </lineage>
</organism>
<feature type="region of interest" description="Disordered" evidence="10">
    <location>
        <begin position="40"/>
        <end position="155"/>
    </location>
</feature>
<keyword evidence="6 9" id="KW-0731">Sigma factor</keyword>
<proteinExistence type="inferred from homology"/>
<dbReference type="GO" id="GO:0016987">
    <property type="term" value="F:sigma factor activity"/>
    <property type="evidence" value="ECO:0007669"/>
    <property type="project" value="UniProtKB-KW"/>
</dbReference>
<dbReference type="PRINTS" id="PR00045">
    <property type="entry name" value="SIGMA54FCT"/>
</dbReference>
<dbReference type="Pfam" id="PF04552">
    <property type="entry name" value="Sigma54_DBD"/>
    <property type="match status" value="1"/>
</dbReference>
<dbReference type="PANTHER" id="PTHR32248">
    <property type="entry name" value="RNA POLYMERASE SIGMA-54 FACTOR"/>
    <property type="match status" value="1"/>
</dbReference>
<keyword evidence="7 9" id="KW-0238">DNA-binding</keyword>
<dbReference type="PIRSF" id="PIRSF000774">
    <property type="entry name" value="RpoN"/>
    <property type="match status" value="1"/>
</dbReference>
<evidence type="ECO:0000313" key="13">
    <source>
        <dbReference type="EMBL" id="QMV75510.1"/>
    </source>
</evidence>
<feature type="domain" description="RNA polymerase sigma factor 54 core-binding" evidence="12">
    <location>
        <begin position="154"/>
        <end position="368"/>
    </location>
</feature>